<evidence type="ECO:0000313" key="3">
    <source>
        <dbReference type="Proteomes" id="UP001596154"/>
    </source>
</evidence>
<dbReference type="InterPro" id="IPR001128">
    <property type="entry name" value="Cyt_P450"/>
</dbReference>
<evidence type="ECO:0000313" key="2">
    <source>
        <dbReference type="EMBL" id="MFC5639424.1"/>
    </source>
</evidence>
<accession>A0ABW0V3N0</accession>
<comment type="caution">
    <text evidence="2">The sequence shown here is derived from an EMBL/GenBank/DDBJ whole genome shotgun (WGS) entry which is preliminary data.</text>
</comment>
<dbReference type="EMBL" id="JBHSNY010000021">
    <property type="protein sequence ID" value="MFC5639424.1"/>
    <property type="molecule type" value="Genomic_DNA"/>
</dbReference>
<name>A0ABW0V3N0_9ACTN</name>
<organism evidence="2 3">
    <name type="scientific">Streptomyces bullii</name>
    <dbReference type="NCBI Taxonomy" id="349910"/>
    <lineage>
        <taxon>Bacteria</taxon>
        <taxon>Bacillati</taxon>
        <taxon>Actinomycetota</taxon>
        <taxon>Actinomycetes</taxon>
        <taxon>Kitasatosporales</taxon>
        <taxon>Streptomycetaceae</taxon>
        <taxon>Streptomyces</taxon>
    </lineage>
</organism>
<dbReference type="InterPro" id="IPR002397">
    <property type="entry name" value="Cyt_P450_B"/>
</dbReference>
<keyword evidence="3" id="KW-1185">Reference proteome</keyword>
<proteinExistence type="inferred from homology"/>
<dbReference type="PANTHER" id="PTHR46696">
    <property type="entry name" value="P450, PUTATIVE (EUROFUNG)-RELATED"/>
    <property type="match status" value="1"/>
</dbReference>
<gene>
    <name evidence="2" type="ORF">ACFPZJ_38010</name>
</gene>
<reference evidence="3" key="1">
    <citation type="journal article" date="2019" name="Int. J. Syst. Evol. Microbiol.">
        <title>The Global Catalogue of Microorganisms (GCM) 10K type strain sequencing project: providing services to taxonomists for standard genome sequencing and annotation.</title>
        <authorList>
            <consortium name="The Broad Institute Genomics Platform"/>
            <consortium name="The Broad Institute Genome Sequencing Center for Infectious Disease"/>
            <person name="Wu L."/>
            <person name="Ma J."/>
        </authorList>
    </citation>
    <scope>NUCLEOTIDE SEQUENCE [LARGE SCALE GENOMIC DNA]</scope>
    <source>
        <strain evidence="3">CGMCC 4.7248</strain>
    </source>
</reference>
<evidence type="ECO:0000256" key="1">
    <source>
        <dbReference type="ARBA" id="ARBA00010617"/>
    </source>
</evidence>
<comment type="similarity">
    <text evidence="1">Belongs to the cytochrome P450 family.</text>
</comment>
<dbReference type="RefSeq" id="WP_381031410.1">
    <property type="nucleotide sequence ID" value="NZ_JBHSNY010000021.1"/>
</dbReference>
<dbReference type="CDD" id="cd11029">
    <property type="entry name" value="CYP107-like"/>
    <property type="match status" value="1"/>
</dbReference>
<dbReference type="SUPFAM" id="SSF48264">
    <property type="entry name" value="Cytochrome P450"/>
    <property type="match status" value="1"/>
</dbReference>
<sequence>MDPADDLIKDPYRVYQRLRSTSPVHPIAGPDGTTAWLVTRYDDVRQALLDPRVSLDKRHSTDGYTGFALPPALDANLLNMDPPDHTRIRRLVSRAFTPSRIQQLRGPIRKTADQLLEALGEHGHTDLIASYAAPLSITVICDLLGVPDRHRVDFRGWTNALIAPDPAHPAAARDAIAAMLGFFTELLADKRQQPADDLLSDLISVREAGDALSEDELMSLTFLILLAGFENTVHLIGNAALTLLQHPEQMALLREDPTRLPGAVEELARFEGPALLAIRRFATEDLMLGVTVPAGQTVLLSLASANHDPEHFENPDRLDIGRDHTGHLALGLGIHYCLGATLARTEAEIALQTLLARLPGLQLADVEPQWRPSLRSRSLTALPVSY</sequence>
<dbReference type="PRINTS" id="PR00359">
    <property type="entry name" value="BP450"/>
</dbReference>
<dbReference type="PANTHER" id="PTHR46696:SF1">
    <property type="entry name" value="CYTOCHROME P450 YJIB-RELATED"/>
    <property type="match status" value="1"/>
</dbReference>
<dbReference type="Gene3D" id="1.10.630.10">
    <property type="entry name" value="Cytochrome P450"/>
    <property type="match status" value="1"/>
</dbReference>
<dbReference type="Pfam" id="PF00067">
    <property type="entry name" value="p450"/>
    <property type="match status" value="1"/>
</dbReference>
<dbReference type="Proteomes" id="UP001596154">
    <property type="component" value="Unassembled WGS sequence"/>
</dbReference>
<protein>
    <submittedName>
        <fullName evidence="2">Cytochrome P450</fullName>
    </submittedName>
</protein>
<dbReference type="InterPro" id="IPR036396">
    <property type="entry name" value="Cyt_P450_sf"/>
</dbReference>